<dbReference type="Proteomes" id="UP000606172">
    <property type="component" value="Unassembled WGS sequence"/>
</dbReference>
<keyword evidence="2" id="KW-1185">Reference proteome</keyword>
<reference evidence="1" key="1">
    <citation type="submission" date="2021-01" db="EMBL/GenBank/DDBJ databases">
        <title>Whole genome shotgun sequence of Sinosporangium siamense NBRC 109515.</title>
        <authorList>
            <person name="Komaki H."/>
            <person name="Tamura T."/>
        </authorList>
    </citation>
    <scope>NUCLEOTIDE SEQUENCE</scope>
    <source>
        <strain evidence="1">NBRC 109515</strain>
    </source>
</reference>
<organism evidence="1 2">
    <name type="scientific">Sinosporangium siamense</name>
    <dbReference type="NCBI Taxonomy" id="1367973"/>
    <lineage>
        <taxon>Bacteria</taxon>
        <taxon>Bacillati</taxon>
        <taxon>Actinomycetota</taxon>
        <taxon>Actinomycetes</taxon>
        <taxon>Streptosporangiales</taxon>
        <taxon>Streptosporangiaceae</taxon>
        <taxon>Sinosporangium</taxon>
    </lineage>
</organism>
<accession>A0A919RCE3</accession>
<evidence type="ECO:0000313" key="1">
    <source>
        <dbReference type="EMBL" id="GII91345.1"/>
    </source>
</evidence>
<proteinExistence type="predicted"/>
<sequence length="132" mass="14780">MWAVAEFCWVEGPPEVREQGVRSGTARRVPVWFDHRVAAPWSREGSSVIFATKVPLHGWVRTQDALRRRVMAARVVLQATPYSGAIPTSVGKQSPPLSDLVHTFEAIRSDALTRAGSLRRIEEMVEQWATKS</sequence>
<comment type="caution">
    <text evidence="1">The sequence shown here is derived from an EMBL/GenBank/DDBJ whole genome shotgun (WGS) entry which is preliminary data.</text>
</comment>
<dbReference type="EMBL" id="BOOW01000009">
    <property type="protein sequence ID" value="GII91345.1"/>
    <property type="molecule type" value="Genomic_DNA"/>
</dbReference>
<protein>
    <submittedName>
        <fullName evidence="1">Uncharacterized protein</fullName>
    </submittedName>
</protein>
<dbReference type="AlphaFoldDB" id="A0A919RCE3"/>
<evidence type="ECO:0000313" key="2">
    <source>
        <dbReference type="Proteomes" id="UP000606172"/>
    </source>
</evidence>
<name>A0A919RCE3_9ACTN</name>
<gene>
    <name evidence="1" type="ORF">Ssi02_15760</name>
</gene>